<proteinExistence type="predicted"/>
<name>A0A0B4XM03_9GAMM</name>
<evidence type="ECO:0000256" key="3">
    <source>
        <dbReference type="ARBA" id="ARBA00022806"/>
    </source>
</evidence>
<dbReference type="KEGG" id="apac:S7S_14410"/>
<dbReference type="HOGENOM" id="CLU_027270_1_0_6"/>
<dbReference type="Gene3D" id="3.40.50.300">
    <property type="entry name" value="P-loop containing nucleotide triphosphate hydrolases"/>
    <property type="match status" value="2"/>
</dbReference>
<keyword evidence="8" id="KW-1185">Reference proteome</keyword>
<dbReference type="Pfam" id="PF13361">
    <property type="entry name" value="UvrD_C"/>
    <property type="match status" value="1"/>
</dbReference>
<evidence type="ECO:0000256" key="4">
    <source>
        <dbReference type="ARBA" id="ARBA00022840"/>
    </source>
</evidence>
<dbReference type="GO" id="GO:0003677">
    <property type="term" value="F:DNA binding"/>
    <property type="evidence" value="ECO:0007669"/>
    <property type="project" value="InterPro"/>
</dbReference>
<sequence>MPDPQSPAEVASQRALDAMFRSLDAGEHFRLEAGAGAGKTYSLIKALHYLIERHKSTFPRKNKQIACITFTNVARDEIAARTDRSPMVYCDTNHAFCWSLISGFQKQLRGLVEAMPAWQERIAEAGGGLGNRVIEYNFGHRSIREDRVSLHHDDVLPLTVSLMEHAKFRHIVTDRFPIILVDEYQDTDKDWVEAIQRLFLGNPPSPLFGFFGDHWQKIYGNGCGRLEHPQVKEIGKEANFRSVKAIVDCLNRMRPELQQFVEDPDAIGQVSVFHTNAWTGGRQTGAHWGGDLPSEVGHDTLEGVKASLTQEGWDFSPESTKVLMLTHRLLASEQGYASLPSVFRYNDSFAKKEHPYIAFFVDQLEPACDAFSANRFGAMFDALGGNTPLLRSQADKAAWHDAMSQLLAIRENGTVGEVIDHLLNRRKPRLPEAIEKRERELREFDRASGEEMPAALAEIEKLRAVRYAEIKTLRSYLDGHSPFETKHGVKGAEFENVLVVIGRGWNQYNFGEMLELAGSAAIPPGKQAAFERNRNLFYVACSRPKRRLALLFTQQLSPDAIATLERWFLPESIRAVAFS</sequence>
<dbReference type="GO" id="GO:0043138">
    <property type="term" value="F:3'-5' DNA helicase activity"/>
    <property type="evidence" value="ECO:0007669"/>
    <property type="project" value="TreeGrafter"/>
</dbReference>
<gene>
    <name evidence="7" type="ORF">S7S_14410</name>
</gene>
<accession>A0A0B4XM03</accession>
<dbReference type="InterPro" id="IPR027417">
    <property type="entry name" value="P-loop_NTPase"/>
</dbReference>
<dbReference type="RefSeq" id="WP_008733875.1">
    <property type="nucleotide sequence ID" value="NZ_CP004387.1"/>
</dbReference>
<keyword evidence="3" id="KW-0347">Helicase</keyword>
<dbReference type="GO" id="GO:0000725">
    <property type="term" value="P:recombinational repair"/>
    <property type="evidence" value="ECO:0007669"/>
    <property type="project" value="TreeGrafter"/>
</dbReference>
<dbReference type="Pfam" id="PF13245">
    <property type="entry name" value="AAA_19"/>
    <property type="match status" value="1"/>
</dbReference>
<dbReference type="InterPro" id="IPR014017">
    <property type="entry name" value="DNA_helicase_UvrD-like_C"/>
</dbReference>
<feature type="domain" description="UvrD-like helicase C-terminal" evidence="6">
    <location>
        <begin position="440"/>
        <end position="554"/>
    </location>
</feature>
<evidence type="ECO:0000259" key="6">
    <source>
        <dbReference type="Pfam" id="PF13361"/>
    </source>
</evidence>
<dbReference type="EMBL" id="CP004387">
    <property type="protein sequence ID" value="AJD49294.1"/>
    <property type="molecule type" value="Genomic_DNA"/>
</dbReference>
<protein>
    <recommendedName>
        <fullName evidence="5">DNA 3'-5' helicase II</fullName>
    </recommendedName>
</protein>
<evidence type="ECO:0000256" key="5">
    <source>
        <dbReference type="ARBA" id="ARBA00034923"/>
    </source>
</evidence>
<evidence type="ECO:0000256" key="1">
    <source>
        <dbReference type="ARBA" id="ARBA00022741"/>
    </source>
</evidence>
<keyword evidence="2" id="KW-0378">Hydrolase</keyword>
<dbReference type="PANTHER" id="PTHR11070:SF2">
    <property type="entry name" value="ATP-DEPENDENT DNA HELICASE SRS2"/>
    <property type="match status" value="1"/>
</dbReference>
<dbReference type="InterPro" id="IPR000212">
    <property type="entry name" value="DNA_helicase_UvrD/REP"/>
</dbReference>
<evidence type="ECO:0000313" key="7">
    <source>
        <dbReference type="EMBL" id="AJD49294.1"/>
    </source>
</evidence>
<keyword evidence="4" id="KW-0067">ATP-binding</keyword>
<dbReference type="OrthoDB" id="384988at2"/>
<dbReference type="PANTHER" id="PTHR11070">
    <property type="entry name" value="UVRD / RECB / PCRA DNA HELICASE FAMILY MEMBER"/>
    <property type="match status" value="1"/>
</dbReference>
<evidence type="ECO:0000256" key="2">
    <source>
        <dbReference type="ARBA" id="ARBA00022801"/>
    </source>
</evidence>
<dbReference type="GO" id="GO:0005524">
    <property type="term" value="F:ATP binding"/>
    <property type="evidence" value="ECO:0007669"/>
    <property type="project" value="InterPro"/>
</dbReference>
<dbReference type="STRING" id="391936.S7S_14410"/>
<dbReference type="SUPFAM" id="SSF52540">
    <property type="entry name" value="P-loop containing nucleoside triphosphate hydrolases"/>
    <property type="match status" value="1"/>
</dbReference>
<dbReference type="AlphaFoldDB" id="A0A0B4XM03"/>
<evidence type="ECO:0000313" key="8">
    <source>
        <dbReference type="Proteomes" id="UP000006764"/>
    </source>
</evidence>
<organism evidence="7 8">
    <name type="scientific">Isoalcanivorax pacificus W11-5</name>
    <dbReference type="NCBI Taxonomy" id="391936"/>
    <lineage>
        <taxon>Bacteria</taxon>
        <taxon>Pseudomonadati</taxon>
        <taxon>Pseudomonadota</taxon>
        <taxon>Gammaproteobacteria</taxon>
        <taxon>Oceanospirillales</taxon>
        <taxon>Alcanivoracaceae</taxon>
        <taxon>Isoalcanivorax</taxon>
    </lineage>
</organism>
<keyword evidence="1" id="KW-0547">Nucleotide-binding</keyword>
<reference evidence="7 8" key="1">
    <citation type="journal article" date="2012" name="J. Bacteriol.">
        <title>Genome sequence of an alkane-degrading bacterium, Alcanivorax pacificus type strain W11-5, isolated from deep sea sediment.</title>
        <authorList>
            <person name="Lai Q."/>
            <person name="Shao Z."/>
        </authorList>
    </citation>
    <scope>NUCLEOTIDE SEQUENCE [LARGE SCALE GENOMIC DNA]</scope>
    <source>
        <strain evidence="7 8">W11-5</strain>
    </source>
</reference>
<dbReference type="Proteomes" id="UP000006764">
    <property type="component" value="Chromosome"/>
</dbReference>